<sequence>MLYSGSLTLLLLVHSAAFAPPPRLTTKKTARIHRAVSPAAADAPMLYKAVGESTRFAVSGAVAATLMVRRDAETLTWVAGAILAAVCNKILKRIIKEDRPEAGDDGGMPSSHACSVCHLGVGAALRFPLTKLQLGGLAVYGATSLAWRVTNRYHTAPQVLVGGAFGAATAGAFRSFSKRLEAEVLPARIPLAWILGIYGAGAVVVGSVERAKWLKRALKKKR</sequence>
<dbReference type="OrthoDB" id="302705at2759"/>
<dbReference type="AlphaFoldDB" id="A0A8J2X2Q0"/>
<keyword evidence="1" id="KW-0812">Transmembrane</keyword>
<protein>
    <recommendedName>
        <fullName evidence="5">Phosphatidic acid phosphatase type 2/haloperoxidase domain-containing protein</fullName>
    </recommendedName>
</protein>
<evidence type="ECO:0008006" key="5">
    <source>
        <dbReference type="Google" id="ProtNLM"/>
    </source>
</evidence>
<keyword evidence="1" id="KW-1133">Transmembrane helix</keyword>
<keyword evidence="2" id="KW-0732">Signal</keyword>
<evidence type="ECO:0000313" key="4">
    <source>
        <dbReference type="Proteomes" id="UP000789595"/>
    </source>
</evidence>
<dbReference type="Proteomes" id="UP000789595">
    <property type="component" value="Unassembled WGS sequence"/>
</dbReference>
<keyword evidence="4" id="KW-1185">Reference proteome</keyword>
<feature type="transmembrane region" description="Helical" evidence="1">
    <location>
        <begin position="191"/>
        <end position="211"/>
    </location>
</feature>
<evidence type="ECO:0000256" key="1">
    <source>
        <dbReference type="SAM" id="Phobius"/>
    </source>
</evidence>
<accession>A0A8J2X2Q0</accession>
<proteinExistence type="predicted"/>
<evidence type="ECO:0000256" key="2">
    <source>
        <dbReference type="SAM" id="SignalP"/>
    </source>
</evidence>
<feature type="signal peptide" evidence="2">
    <location>
        <begin position="1"/>
        <end position="18"/>
    </location>
</feature>
<organism evidence="3 4">
    <name type="scientific">Pelagomonas calceolata</name>
    <dbReference type="NCBI Taxonomy" id="35677"/>
    <lineage>
        <taxon>Eukaryota</taxon>
        <taxon>Sar</taxon>
        <taxon>Stramenopiles</taxon>
        <taxon>Ochrophyta</taxon>
        <taxon>Pelagophyceae</taxon>
        <taxon>Pelagomonadales</taxon>
        <taxon>Pelagomonadaceae</taxon>
        <taxon>Pelagomonas</taxon>
    </lineage>
</organism>
<reference evidence="3" key="1">
    <citation type="submission" date="2021-11" db="EMBL/GenBank/DDBJ databases">
        <authorList>
            <consortium name="Genoscope - CEA"/>
            <person name="William W."/>
        </authorList>
    </citation>
    <scope>NUCLEOTIDE SEQUENCE</scope>
</reference>
<evidence type="ECO:0000313" key="3">
    <source>
        <dbReference type="EMBL" id="CAH0377983.1"/>
    </source>
</evidence>
<gene>
    <name evidence="3" type="ORF">PECAL_5P25010</name>
</gene>
<dbReference type="EMBL" id="CAKKNE010000005">
    <property type="protein sequence ID" value="CAH0377983.1"/>
    <property type="molecule type" value="Genomic_DNA"/>
</dbReference>
<dbReference type="SUPFAM" id="SSF48317">
    <property type="entry name" value="Acid phosphatase/Vanadium-dependent haloperoxidase"/>
    <property type="match status" value="1"/>
</dbReference>
<comment type="caution">
    <text evidence="3">The sequence shown here is derived from an EMBL/GenBank/DDBJ whole genome shotgun (WGS) entry which is preliminary data.</text>
</comment>
<name>A0A8J2X2Q0_9STRA</name>
<keyword evidence="1" id="KW-0472">Membrane</keyword>
<dbReference type="InterPro" id="IPR036938">
    <property type="entry name" value="PAP2/HPO_sf"/>
</dbReference>
<feature type="chain" id="PRO_5035300133" description="Phosphatidic acid phosphatase type 2/haloperoxidase domain-containing protein" evidence="2">
    <location>
        <begin position="19"/>
        <end position="222"/>
    </location>
</feature>